<evidence type="ECO:0000313" key="3">
    <source>
        <dbReference type="Proteomes" id="UP000593565"/>
    </source>
</evidence>
<name>A0A7J5ZPK8_AMEME</name>
<dbReference type="EMBL" id="JAAGNN010000025">
    <property type="protein sequence ID" value="KAF4072430.1"/>
    <property type="molecule type" value="Genomic_DNA"/>
</dbReference>
<feature type="signal peptide" evidence="1">
    <location>
        <begin position="1"/>
        <end position="18"/>
    </location>
</feature>
<keyword evidence="3" id="KW-1185">Reference proteome</keyword>
<accession>A0A7J5ZPK8</accession>
<sequence>MLCCVLVALVVLYRKKFTHITTLKPAAPAIQISHPAPDQEDICHVYDEMLAVNTLAGPAVGDDSSATYSTIQLPDPADNDCSLYSLVAPH</sequence>
<reference evidence="2 3" key="1">
    <citation type="submission" date="2020-02" db="EMBL/GenBank/DDBJ databases">
        <title>A chromosome-scale genome assembly of the black bullhead catfish (Ameiurus melas).</title>
        <authorList>
            <person name="Wen M."/>
            <person name="Zham M."/>
            <person name="Cabau C."/>
            <person name="Klopp C."/>
            <person name="Donnadieu C."/>
            <person name="Roques C."/>
            <person name="Bouchez O."/>
            <person name="Lampietro C."/>
            <person name="Jouanno E."/>
            <person name="Herpin A."/>
            <person name="Louis A."/>
            <person name="Berthelot C."/>
            <person name="Parey E."/>
            <person name="Roest-Crollius H."/>
            <person name="Braasch I."/>
            <person name="Postlethwait J."/>
            <person name="Robinson-Rechavi M."/>
            <person name="Echchiki A."/>
            <person name="Begum T."/>
            <person name="Montfort J."/>
            <person name="Schartl M."/>
            <person name="Bobe J."/>
            <person name="Guiguen Y."/>
        </authorList>
    </citation>
    <scope>NUCLEOTIDE SEQUENCE [LARGE SCALE GENOMIC DNA]</scope>
    <source>
        <strain evidence="2">M_S1</strain>
        <tissue evidence="2">Blood</tissue>
    </source>
</reference>
<dbReference type="AlphaFoldDB" id="A0A7J5ZPK8"/>
<feature type="chain" id="PRO_5029482229" evidence="1">
    <location>
        <begin position="19"/>
        <end position="90"/>
    </location>
</feature>
<comment type="caution">
    <text evidence="2">The sequence shown here is derived from an EMBL/GenBank/DDBJ whole genome shotgun (WGS) entry which is preliminary data.</text>
</comment>
<evidence type="ECO:0000313" key="2">
    <source>
        <dbReference type="EMBL" id="KAF4072430.1"/>
    </source>
</evidence>
<dbReference type="Proteomes" id="UP000593565">
    <property type="component" value="Unassembled WGS sequence"/>
</dbReference>
<keyword evidence="1" id="KW-0732">Signal</keyword>
<organism evidence="2 3">
    <name type="scientific">Ameiurus melas</name>
    <name type="common">Black bullhead</name>
    <name type="synonym">Silurus melas</name>
    <dbReference type="NCBI Taxonomy" id="219545"/>
    <lineage>
        <taxon>Eukaryota</taxon>
        <taxon>Metazoa</taxon>
        <taxon>Chordata</taxon>
        <taxon>Craniata</taxon>
        <taxon>Vertebrata</taxon>
        <taxon>Euteleostomi</taxon>
        <taxon>Actinopterygii</taxon>
        <taxon>Neopterygii</taxon>
        <taxon>Teleostei</taxon>
        <taxon>Ostariophysi</taxon>
        <taxon>Siluriformes</taxon>
        <taxon>Ictaluridae</taxon>
        <taxon>Ameiurus</taxon>
    </lineage>
</organism>
<protein>
    <submittedName>
        <fullName evidence="2">Uncharacterized protein</fullName>
    </submittedName>
</protein>
<evidence type="ECO:0000256" key="1">
    <source>
        <dbReference type="SAM" id="SignalP"/>
    </source>
</evidence>
<gene>
    <name evidence="2" type="ORF">AMELA_G00262760</name>
</gene>
<proteinExistence type="predicted"/>